<dbReference type="PATRIC" id="fig|1144316.3.peg.2304"/>
<feature type="non-terminal residue" evidence="1">
    <location>
        <position position="1"/>
    </location>
</feature>
<dbReference type="EMBL" id="AKJY01000038">
    <property type="protein sequence ID" value="EJL71591.1"/>
    <property type="molecule type" value="Genomic_DNA"/>
</dbReference>
<reference evidence="1 2" key="1">
    <citation type="journal article" date="2012" name="J. Bacteriol.">
        <title>Twenty-one genome sequences from Pseudomonas species and 19 genome sequences from diverse bacteria isolated from the rhizosphere and endosphere of Populus deltoides.</title>
        <authorList>
            <person name="Brown S.D."/>
            <person name="Utturkar S.M."/>
            <person name="Klingeman D.M."/>
            <person name="Johnson C.M."/>
            <person name="Martin S.L."/>
            <person name="Land M.L."/>
            <person name="Lu T.Y."/>
            <person name="Schadt C.W."/>
            <person name="Doktycz M.J."/>
            <person name="Pelletier D.A."/>
        </authorList>
    </citation>
    <scope>NUCLEOTIDE SEQUENCE [LARGE SCALE GENOMIC DNA]</scope>
    <source>
        <strain evidence="1 2">CF314</strain>
    </source>
</reference>
<evidence type="ECO:0000313" key="2">
    <source>
        <dbReference type="Proteomes" id="UP000007509"/>
    </source>
</evidence>
<gene>
    <name evidence="1" type="ORF">PMI13_02285</name>
</gene>
<name>J3CHN6_9FLAO</name>
<sequence>TATMARMFDTTPATTARTLFMLPDKGQTDIPDANFPAVKGRFQYMPLAGMNTSDANGCRCIKDPLYIVDNYDFPTEFFNADVEYRAGIDQPNTYQVVKSPSAATIEIPVSKAFSVQSQLLNNQDILNPSNFNNLKANVLWTTNTSLINKILMANPAPSTLDGIADSKILVTVNANQSGNAVVTLHNGSITNPVYWSWHIWVTDTPVNSYGYTTELPAGNVTNYINYTDKADIILQTEFMDRNLGATGAFPVPVNPYMPTAVELAKIRASTGLHYQWGRKDPIPVFQNADNRTSYNVFLGNVAANGSVTYTTLSAATYNNTSGSYIIPYNTYTGAANANILAGNKISDRIAKVLSYSVEHPLVYMVPNTFAAFNGSTPSYTNGTDWLSTEPNLAADRWGRGDKKSPFDPCPAGWRIPDVSGVAIVSGKDFGMTPWYKKDKNVATSYSVINDYLGVRVKNSTGTTIGYTD</sequence>
<keyword evidence="2" id="KW-1185">Reference proteome</keyword>
<organism evidence="1 2">
    <name type="scientific">Chryseobacterium populi</name>
    <dbReference type="NCBI Taxonomy" id="1144316"/>
    <lineage>
        <taxon>Bacteria</taxon>
        <taxon>Pseudomonadati</taxon>
        <taxon>Bacteroidota</taxon>
        <taxon>Flavobacteriia</taxon>
        <taxon>Flavobacteriales</taxon>
        <taxon>Weeksellaceae</taxon>
        <taxon>Chryseobacterium group</taxon>
        <taxon>Chryseobacterium</taxon>
    </lineage>
</organism>
<proteinExistence type="predicted"/>
<evidence type="ECO:0000313" key="1">
    <source>
        <dbReference type="EMBL" id="EJL71591.1"/>
    </source>
</evidence>
<accession>J3CHN6</accession>
<comment type="caution">
    <text evidence="1">The sequence shown here is derived from an EMBL/GenBank/DDBJ whole genome shotgun (WGS) entry which is preliminary data.</text>
</comment>
<dbReference type="AlphaFoldDB" id="J3CHN6"/>
<dbReference type="Proteomes" id="UP000007509">
    <property type="component" value="Unassembled WGS sequence"/>
</dbReference>
<protein>
    <submittedName>
        <fullName evidence="1">Uncharacterized protein</fullName>
    </submittedName>
</protein>